<dbReference type="PROSITE" id="PS01124">
    <property type="entry name" value="HTH_ARAC_FAMILY_2"/>
    <property type="match status" value="1"/>
</dbReference>
<dbReference type="InterPro" id="IPR009057">
    <property type="entry name" value="Homeodomain-like_sf"/>
</dbReference>
<dbReference type="Proteomes" id="UP000217154">
    <property type="component" value="Chromosome"/>
</dbReference>
<sequence length="331" mass="36931">MTSQTASVLPAPAPTVATRWTLSTHDIDAYASGQNGWHLACDMLSGGSFAGFLDHVQLPGLRLVRETTNRALRQHGEMNPDCCGFALTCRQDGEARFSGQRLDTESVMVGRCDELDLCSPPGFELTGIVVDNALLQSLTERLNDRAPPAWLERRVVLHFDAPTMQSLRGTLRGAFSALDAMPGLLDDPVATVQLRDDVLLAWLNALPEDVDLRELRATEAHRRVVRRACELMMSRPDEPLSMLQVCSRIGASQRKLNYCFQETLGLSPARYLRALRLNGVRRALKRPESRSVQDIAAHWGFWHLSQFATDYRRQFGELPSQTLRGAALTRH</sequence>
<dbReference type="Gene3D" id="1.10.10.60">
    <property type="entry name" value="Homeodomain-like"/>
    <property type="match status" value="1"/>
</dbReference>
<keyword evidence="3" id="KW-0804">Transcription</keyword>
<dbReference type="AlphaFoldDB" id="A0A250DCX0"/>
<dbReference type="PANTHER" id="PTHR46796">
    <property type="entry name" value="HTH-TYPE TRANSCRIPTIONAL ACTIVATOR RHAS-RELATED"/>
    <property type="match status" value="1"/>
</dbReference>
<evidence type="ECO:0000256" key="3">
    <source>
        <dbReference type="ARBA" id="ARBA00023163"/>
    </source>
</evidence>
<dbReference type="GO" id="GO:0043565">
    <property type="term" value="F:sequence-specific DNA binding"/>
    <property type="evidence" value="ECO:0007669"/>
    <property type="project" value="InterPro"/>
</dbReference>
<dbReference type="SMART" id="SM00342">
    <property type="entry name" value="HTH_ARAC"/>
    <property type="match status" value="1"/>
</dbReference>
<dbReference type="PROSITE" id="PS00041">
    <property type="entry name" value="HTH_ARAC_FAMILY_1"/>
    <property type="match status" value="1"/>
</dbReference>
<dbReference type="InterPro" id="IPR018060">
    <property type="entry name" value="HTH_AraC"/>
</dbReference>
<proteinExistence type="predicted"/>
<dbReference type="SUPFAM" id="SSF46689">
    <property type="entry name" value="Homeodomain-like"/>
    <property type="match status" value="2"/>
</dbReference>
<dbReference type="InterPro" id="IPR018062">
    <property type="entry name" value="HTH_AraC-typ_CS"/>
</dbReference>
<evidence type="ECO:0000256" key="1">
    <source>
        <dbReference type="ARBA" id="ARBA00023015"/>
    </source>
</evidence>
<evidence type="ECO:0000259" key="4">
    <source>
        <dbReference type="PROSITE" id="PS01124"/>
    </source>
</evidence>
<keyword evidence="2" id="KW-0238">DNA-binding</keyword>
<dbReference type="InterPro" id="IPR050204">
    <property type="entry name" value="AraC_XylS_family_regulators"/>
</dbReference>
<protein>
    <submittedName>
        <fullName evidence="5">AraC family transcriptional regulator</fullName>
    </submittedName>
</protein>
<dbReference type="PANTHER" id="PTHR46796:SF12">
    <property type="entry name" value="HTH-TYPE DNA-BINDING TRANSCRIPTIONAL ACTIVATOR EUTR"/>
    <property type="match status" value="1"/>
</dbReference>
<evidence type="ECO:0000313" key="5">
    <source>
        <dbReference type="EMBL" id="ATA52218.1"/>
    </source>
</evidence>
<accession>A0A250DCX0</accession>
<evidence type="ECO:0000256" key="2">
    <source>
        <dbReference type="ARBA" id="ARBA00023125"/>
    </source>
</evidence>
<dbReference type="KEGG" id="vbo:CKY39_02505"/>
<evidence type="ECO:0000313" key="6">
    <source>
        <dbReference type="Proteomes" id="UP000217154"/>
    </source>
</evidence>
<feature type="domain" description="HTH araC/xylS-type" evidence="4">
    <location>
        <begin position="226"/>
        <end position="325"/>
    </location>
</feature>
<dbReference type="RefSeq" id="WP_095743328.1">
    <property type="nucleotide sequence ID" value="NZ_CP023284.1"/>
</dbReference>
<reference evidence="5 6" key="1">
    <citation type="submission" date="2017-09" db="EMBL/GenBank/DDBJ databases">
        <title>The diverse metabolic capabilities of V. boronicumulans make it an excellent choice for continued studies on novel biodegradation.</title>
        <authorList>
            <person name="Sun S."/>
        </authorList>
    </citation>
    <scope>NUCLEOTIDE SEQUENCE [LARGE SCALE GENOMIC DNA]</scope>
    <source>
        <strain evidence="5 6">J1</strain>
    </source>
</reference>
<dbReference type="GO" id="GO:0003700">
    <property type="term" value="F:DNA-binding transcription factor activity"/>
    <property type="evidence" value="ECO:0007669"/>
    <property type="project" value="InterPro"/>
</dbReference>
<gene>
    <name evidence="5" type="ORF">CKY39_02505</name>
</gene>
<organism evidence="5 6">
    <name type="scientific">Variovorax boronicumulans</name>
    <dbReference type="NCBI Taxonomy" id="436515"/>
    <lineage>
        <taxon>Bacteria</taxon>
        <taxon>Pseudomonadati</taxon>
        <taxon>Pseudomonadota</taxon>
        <taxon>Betaproteobacteria</taxon>
        <taxon>Burkholderiales</taxon>
        <taxon>Comamonadaceae</taxon>
        <taxon>Variovorax</taxon>
    </lineage>
</organism>
<name>A0A250DCX0_9BURK</name>
<dbReference type="Pfam" id="PF12833">
    <property type="entry name" value="HTH_18"/>
    <property type="match status" value="1"/>
</dbReference>
<dbReference type="EMBL" id="CP023284">
    <property type="protein sequence ID" value="ATA52218.1"/>
    <property type="molecule type" value="Genomic_DNA"/>
</dbReference>
<keyword evidence="1" id="KW-0805">Transcription regulation</keyword>